<feature type="region of interest" description="Disordered" evidence="1">
    <location>
        <begin position="137"/>
        <end position="201"/>
    </location>
</feature>
<dbReference type="AlphaFoldDB" id="A0A5C3PQE9"/>
<dbReference type="InParanoid" id="A0A5C3PQE9"/>
<reference evidence="3 4" key="1">
    <citation type="journal article" date="2019" name="Nat. Ecol. Evol.">
        <title>Megaphylogeny resolves global patterns of mushroom evolution.</title>
        <authorList>
            <person name="Varga T."/>
            <person name="Krizsan K."/>
            <person name="Foldi C."/>
            <person name="Dima B."/>
            <person name="Sanchez-Garcia M."/>
            <person name="Sanchez-Ramirez S."/>
            <person name="Szollosi G.J."/>
            <person name="Szarkandi J.G."/>
            <person name="Papp V."/>
            <person name="Albert L."/>
            <person name="Andreopoulos W."/>
            <person name="Angelini C."/>
            <person name="Antonin V."/>
            <person name="Barry K.W."/>
            <person name="Bougher N.L."/>
            <person name="Buchanan P."/>
            <person name="Buyck B."/>
            <person name="Bense V."/>
            <person name="Catcheside P."/>
            <person name="Chovatia M."/>
            <person name="Cooper J."/>
            <person name="Damon W."/>
            <person name="Desjardin D."/>
            <person name="Finy P."/>
            <person name="Geml J."/>
            <person name="Haridas S."/>
            <person name="Hughes K."/>
            <person name="Justo A."/>
            <person name="Karasinski D."/>
            <person name="Kautmanova I."/>
            <person name="Kiss B."/>
            <person name="Kocsube S."/>
            <person name="Kotiranta H."/>
            <person name="LaButti K.M."/>
            <person name="Lechner B.E."/>
            <person name="Liimatainen K."/>
            <person name="Lipzen A."/>
            <person name="Lukacs Z."/>
            <person name="Mihaltcheva S."/>
            <person name="Morgado L.N."/>
            <person name="Niskanen T."/>
            <person name="Noordeloos M.E."/>
            <person name="Ohm R.A."/>
            <person name="Ortiz-Santana B."/>
            <person name="Ovrebo C."/>
            <person name="Racz N."/>
            <person name="Riley R."/>
            <person name="Savchenko A."/>
            <person name="Shiryaev A."/>
            <person name="Soop K."/>
            <person name="Spirin V."/>
            <person name="Szebenyi C."/>
            <person name="Tomsovsky M."/>
            <person name="Tulloss R.E."/>
            <person name="Uehling J."/>
            <person name="Grigoriev I.V."/>
            <person name="Vagvolgyi C."/>
            <person name="Papp T."/>
            <person name="Martin F.M."/>
            <person name="Miettinen O."/>
            <person name="Hibbett D.S."/>
            <person name="Nagy L.G."/>
        </authorList>
    </citation>
    <scope>NUCLEOTIDE SEQUENCE [LARGE SCALE GENOMIC DNA]</scope>
    <source>
        <strain evidence="3 4">HHB13444</strain>
    </source>
</reference>
<keyword evidence="2" id="KW-0732">Signal</keyword>
<name>A0A5C3PQE9_9APHY</name>
<sequence length="394" mass="41545">MRTHALFVVCAAALTIPTYAAPLSETTVMNLPLAPSMTLIANAPTEIPNLPMASGSSNKQMNAHKVEKMERLKSLPLRRGVNFRQADYGVNPNVTFDALRPVAGVEASPSTAATPAAHSRRWQSYAKYGDLAADKSPNDLTEVDATPSVTPVNAAPEASAIAQDVSDSGSGDGSTSKSSSELPIRAGDLSKAGPNHLPVSPNLSSASSLLALAVKTSGESRYASSYAAHDALANAALGGGPASTGTVPSSADIEKKDTNFGKADTLDHGLQRRVLAPTSYLSTSAPVRRMKQFARDVVQFVARHSLEFNTDAILPSQPDQSLNMSDPDVMREEARKKNIGFFNIDSNRAAPKPKQPKVPLNTTQLATTNGNATQSVPLDNKQVDMTTEKAKKAA</sequence>
<keyword evidence="4" id="KW-1185">Reference proteome</keyword>
<feature type="chain" id="PRO_5023014559" evidence="2">
    <location>
        <begin position="21"/>
        <end position="394"/>
    </location>
</feature>
<accession>A0A5C3PQE9</accession>
<organism evidence="3 4">
    <name type="scientific">Polyporus arcularius HHB13444</name>
    <dbReference type="NCBI Taxonomy" id="1314778"/>
    <lineage>
        <taxon>Eukaryota</taxon>
        <taxon>Fungi</taxon>
        <taxon>Dikarya</taxon>
        <taxon>Basidiomycota</taxon>
        <taxon>Agaricomycotina</taxon>
        <taxon>Agaricomycetes</taxon>
        <taxon>Polyporales</taxon>
        <taxon>Polyporaceae</taxon>
        <taxon>Polyporus</taxon>
    </lineage>
</organism>
<proteinExistence type="predicted"/>
<dbReference type="Proteomes" id="UP000308197">
    <property type="component" value="Unassembled WGS sequence"/>
</dbReference>
<feature type="region of interest" description="Disordered" evidence="1">
    <location>
        <begin position="345"/>
        <end position="394"/>
    </location>
</feature>
<evidence type="ECO:0000256" key="2">
    <source>
        <dbReference type="SAM" id="SignalP"/>
    </source>
</evidence>
<feature type="compositionally biased region" description="Polar residues" evidence="1">
    <location>
        <begin position="360"/>
        <end position="377"/>
    </location>
</feature>
<evidence type="ECO:0000256" key="1">
    <source>
        <dbReference type="SAM" id="MobiDB-lite"/>
    </source>
</evidence>
<feature type="signal peptide" evidence="2">
    <location>
        <begin position="1"/>
        <end position="20"/>
    </location>
</feature>
<dbReference type="EMBL" id="ML211022">
    <property type="protein sequence ID" value="TFK91357.1"/>
    <property type="molecule type" value="Genomic_DNA"/>
</dbReference>
<gene>
    <name evidence="3" type="ORF">K466DRAFT_596193</name>
</gene>
<evidence type="ECO:0000313" key="3">
    <source>
        <dbReference type="EMBL" id="TFK91357.1"/>
    </source>
</evidence>
<protein>
    <submittedName>
        <fullName evidence="3">Uncharacterized protein</fullName>
    </submittedName>
</protein>
<evidence type="ECO:0000313" key="4">
    <source>
        <dbReference type="Proteomes" id="UP000308197"/>
    </source>
</evidence>
<feature type="compositionally biased region" description="Low complexity" evidence="1">
    <location>
        <begin position="164"/>
        <end position="180"/>
    </location>
</feature>